<dbReference type="AlphaFoldDB" id="A0A538SLE7"/>
<dbReference type="PANTHER" id="PTHR36836">
    <property type="entry name" value="COLANIC ACID BIOSYNTHESIS PROTEIN WCAK"/>
    <property type="match status" value="1"/>
</dbReference>
<dbReference type="EMBL" id="VBOS01000332">
    <property type="protein sequence ID" value="TMQ52181.1"/>
    <property type="molecule type" value="Genomic_DNA"/>
</dbReference>
<dbReference type="InterPro" id="IPR007345">
    <property type="entry name" value="Polysacch_pyruvyl_Trfase"/>
</dbReference>
<accession>A0A538SLE7</accession>
<dbReference type="PANTHER" id="PTHR36836:SF1">
    <property type="entry name" value="COLANIC ACID BIOSYNTHESIS PROTEIN WCAK"/>
    <property type="match status" value="1"/>
</dbReference>
<dbReference type="Proteomes" id="UP000317716">
    <property type="component" value="Unassembled WGS sequence"/>
</dbReference>
<sequence>AHVGNGNLGDEAIVAAVRQNLQRLCPTAELYGITARPADTRLRHGIPAYPVRPGRVQDGMAHAHDETREPAHGSSRSTLVQALRRAVRRVPGAVALVRVVRGVQRLAVAAVREPRFLASCFRLLRGTDLLIVAGSAQLMDYWGGPWAFPFTLLRWTLLARLRGTKVAFVSIGAGPLETRTGKALIRRCLTWADYRSYRENSSRDLIRSLHVPGEHPVVPDLVFSLNWQRGEPPRERRRVVVGINPMPVLDGFYWPEEDRRAYERYLDTLASFADWLVQREYVVVFFPTQIRADPRTIREVRARMQRTVGGSGERGGVLLDERPIDSLEALFADIGRMDVVVATRYHGVLFPLLLGKPVLGVAYQPKTRDLMRLMGQERYTIDFGQLELATLQERFLALERGSEAFRRGVAPRLAEARQALDRQYDRLLALLGIPSTQSATLRPMLSDAVAAGDGAFKT</sequence>
<protein>
    <recommendedName>
        <fullName evidence="1">Polysaccharide pyruvyl transferase domain-containing protein</fullName>
    </recommendedName>
</protein>
<evidence type="ECO:0000313" key="3">
    <source>
        <dbReference type="Proteomes" id="UP000317716"/>
    </source>
</evidence>
<feature type="non-terminal residue" evidence="2">
    <location>
        <position position="1"/>
    </location>
</feature>
<proteinExistence type="predicted"/>
<feature type="domain" description="Polysaccharide pyruvyl transferase" evidence="1">
    <location>
        <begin position="7"/>
        <end position="364"/>
    </location>
</feature>
<organism evidence="2 3">
    <name type="scientific">Eiseniibacteriota bacterium</name>
    <dbReference type="NCBI Taxonomy" id="2212470"/>
    <lineage>
        <taxon>Bacteria</taxon>
        <taxon>Candidatus Eiseniibacteriota</taxon>
    </lineage>
</organism>
<gene>
    <name evidence="2" type="ORF">E6K72_09470</name>
</gene>
<comment type="caution">
    <text evidence="2">The sequence shown here is derived from an EMBL/GenBank/DDBJ whole genome shotgun (WGS) entry which is preliminary data.</text>
</comment>
<name>A0A538SLE7_UNCEI</name>
<evidence type="ECO:0000313" key="2">
    <source>
        <dbReference type="EMBL" id="TMQ52181.1"/>
    </source>
</evidence>
<evidence type="ECO:0000259" key="1">
    <source>
        <dbReference type="Pfam" id="PF04230"/>
    </source>
</evidence>
<dbReference type="Pfam" id="PF04230">
    <property type="entry name" value="PS_pyruv_trans"/>
    <property type="match status" value="1"/>
</dbReference>
<reference evidence="2 3" key="1">
    <citation type="journal article" date="2019" name="Nat. Microbiol.">
        <title>Mediterranean grassland soil C-N compound turnover is dependent on rainfall and depth, and is mediated by genomically divergent microorganisms.</title>
        <authorList>
            <person name="Diamond S."/>
            <person name="Andeer P.F."/>
            <person name="Li Z."/>
            <person name="Crits-Christoph A."/>
            <person name="Burstein D."/>
            <person name="Anantharaman K."/>
            <person name="Lane K.R."/>
            <person name="Thomas B.C."/>
            <person name="Pan C."/>
            <person name="Northen T.R."/>
            <person name="Banfield J.F."/>
        </authorList>
    </citation>
    <scope>NUCLEOTIDE SEQUENCE [LARGE SCALE GENOMIC DNA]</scope>
    <source>
        <strain evidence="2">WS_2</strain>
    </source>
</reference>